<protein>
    <submittedName>
        <fullName evidence="2">Uncharacterized protein</fullName>
    </submittedName>
</protein>
<feature type="chain" id="PRO_5001782034" evidence="1">
    <location>
        <begin position="20"/>
        <end position="308"/>
    </location>
</feature>
<name>A0A084SZ16_9BACT</name>
<organism evidence="2 3">
    <name type="scientific">Archangium violaceum Cb vi76</name>
    <dbReference type="NCBI Taxonomy" id="1406225"/>
    <lineage>
        <taxon>Bacteria</taxon>
        <taxon>Pseudomonadati</taxon>
        <taxon>Myxococcota</taxon>
        <taxon>Myxococcia</taxon>
        <taxon>Myxococcales</taxon>
        <taxon>Cystobacterineae</taxon>
        <taxon>Archangiaceae</taxon>
        <taxon>Archangium</taxon>
    </lineage>
</organism>
<reference evidence="2 3" key="1">
    <citation type="submission" date="2014-07" db="EMBL/GenBank/DDBJ databases">
        <title>Draft Genome Sequence of Gephyronic Acid Producer, Cystobacter violaceus Strain Cb vi76.</title>
        <authorList>
            <person name="Stevens D.C."/>
            <person name="Young J."/>
            <person name="Carmichael R."/>
            <person name="Tan J."/>
            <person name="Taylor R.E."/>
        </authorList>
    </citation>
    <scope>NUCLEOTIDE SEQUENCE [LARGE SCALE GENOMIC DNA]</scope>
    <source>
        <strain evidence="2 3">Cb vi76</strain>
    </source>
</reference>
<evidence type="ECO:0000313" key="3">
    <source>
        <dbReference type="Proteomes" id="UP000028547"/>
    </source>
</evidence>
<dbReference type="Gene3D" id="1.25.40.10">
    <property type="entry name" value="Tetratricopeptide repeat domain"/>
    <property type="match status" value="1"/>
</dbReference>
<dbReference type="Proteomes" id="UP000028547">
    <property type="component" value="Unassembled WGS sequence"/>
</dbReference>
<dbReference type="RefSeq" id="WP_152621975.1">
    <property type="nucleotide sequence ID" value="NZ_JPMI01000045.1"/>
</dbReference>
<accession>A0A084SZ16</accession>
<dbReference type="SUPFAM" id="SSF56925">
    <property type="entry name" value="OMPA-like"/>
    <property type="match status" value="1"/>
</dbReference>
<comment type="caution">
    <text evidence="2">The sequence shown here is derived from an EMBL/GenBank/DDBJ whole genome shotgun (WGS) entry which is preliminary data.</text>
</comment>
<sequence length="308" mass="33871">MRHTLWLFFICLAIPAAHAQESSRVVLPQTQNFYINAVATLYEQGRFTEALSKLERALEWKSNGPEEIVWLKVMQGVLQAELSQDEALESFKQALALDKDAQLPFQANRRLRKLFEQARDTLGLPADKTLLAQELEQNAAASKTPRSAAPPPRRYGWSLGVRGELDVLEPILTSVQDTEESPSELKFTAALSPAVSLGYNQQKWGGVATVLVQSAPGLRAEGQFHPLTLSWVRPYARLGATAFFAEKDAQGNTVPLGSVGGRAALGVDVQFTSRLSAFADVAYEHFFVTGERYRPQSVLISVGVGLFP</sequence>
<gene>
    <name evidence="2" type="ORF">Q664_08050</name>
</gene>
<dbReference type="InterPro" id="IPR011250">
    <property type="entry name" value="OMP/PagP_B-barrel"/>
</dbReference>
<evidence type="ECO:0000313" key="2">
    <source>
        <dbReference type="EMBL" id="KFA93701.1"/>
    </source>
</evidence>
<dbReference type="SUPFAM" id="SSF48452">
    <property type="entry name" value="TPR-like"/>
    <property type="match status" value="1"/>
</dbReference>
<feature type="signal peptide" evidence="1">
    <location>
        <begin position="1"/>
        <end position="19"/>
    </location>
</feature>
<keyword evidence="1" id="KW-0732">Signal</keyword>
<dbReference type="InterPro" id="IPR011990">
    <property type="entry name" value="TPR-like_helical_dom_sf"/>
</dbReference>
<dbReference type="EMBL" id="JPMI01000045">
    <property type="protein sequence ID" value="KFA93701.1"/>
    <property type="molecule type" value="Genomic_DNA"/>
</dbReference>
<dbReference type="Gene3D" id="2.40.160.20">
    <property type="match status" value="1"/>
</dbReference>
<evidence type="ECO:0000256" key="1">
    <source>
        <dbReference type="SAM" id="SignalP"/>
    </source>
</evidence>
<proteinExistence type="predicted"/>
<dbReference type="AlphaFoldDB" id="A0A084SZ16"/>